<dbReference type="InParanoid" id="P72706"/>
<dbReference type="KEGG" id="syn:sll0225"/>
<sequence length="512" mass="57473">MGINLPQPFIGRNDQIKQFLMHNFLLRASKYLLQPAFNSFNNALHQPDVEQERLKTKIIQRLTHTRYGQSLGITKDSPWSAIPVVSYDDFFSWLEQQQTSPKQSIITNEKIHYWQQTSGSSGAIKQIPYTHGLLTAFTSMFAVWAYDLLHHGPDFRTGKTYACVSPTLGDRPGGIDDTDYLTGPLRWLSGHFLVRVGNHFPDGDAFRWALALALLQNPDLEIISLWSPTFLTVQLTFMAQHRHALITALGDRLDDTRRKALEIDPIDWLKIWPKLKLISCWDQLFAGEQARALQTYFPGVFIQGKGLLATEAPITIPLIKAGGFVPLVNQIVLEFMTADGTIVDLCKVQTGQTYQLIISTLGGLYRYRLGDRLQVSHWYAKTPCLALVGRGDRVSDLVGEKLTEEFVAETLNNLGLVGNIGLCFLVPVPGTQPHYVLYLSSGAMMAIAGEESTLAQQLDNGLQRSFHYRRARQLAQLGPVQVMTDGYPPWLTQGRWGDEKSYCLRIPPSGTV</sequence>
<dbReference type="Pfam" id="PF23571">
    <property type="entry name" value="GH3_M"/>
    <property type="match status" value="1"/>
</dbReference>
<organism evidence="3 4">
    <name type="scientific">Synechocystis sp. (strain ATCC 27184 / PCC 6803 / Kazusa)</name>
    <dbReference type="NCBI Taxonomy" id="1111708"/>
    <lineage>
        <taxon>Bacteria</taxon>
        <taxon>Bacillati</taxon>
        <taxon>Cyanobacteriota</taxon>
        <taxon>Cyanophyceae</taxon>
        <taxon>Synechococcales</taxon>
        <taxon>Merismopediaceae</taxon>
        <taxon>Synechocystis</taxon>
    </lineage>
</organism>
<feature type="domain" description="GH3 middle" evidence="1">
    <location>
        <begin position="335"/>
        <end position="390"/>
    </location>
</feature>
<dbReference type="InterPro" id="IPR055377">
    <property type="entry name" value="GH3_M"/>
</dbReference>
<evidence type="ECO:0000313" key="3">
    <source>
        <dbReference type="EMBL" id="BAA16713.1"/>
    </source>
</evidence>
<reference evidence="3 4" key="1">
    <citation type="journal article" date="1995" name="DNA Res.">
        <title>Sequence analysis of the genome of the unicellular cyanobacterium Synechocystis sp. strain PCC6803. I. Sequence features in the 1 Mb region from map positions 64% to 92% of the genome.</title>
        <authorList>
            <person name="Kaneko T."/>
            <person name="Tanaka A."/>
            <person name="Sato S."/>
            <person name="Kotani H."/>
            <person name="Sazuka T."/>
            <person name="Miyajima N."/>
            <person name="Sugiura M."/>
            <person name="Tabata S."/>
        </authorList>
    </citation>
    <scope>NUCLEOTIDE SEQUENCE [LARGE SCALE GENOMIC DNA]</scope>
    <source>
        <strain evidence="4">ATCC 27184 / PCC 6803 / Kazusa</strain>
    </source>
</reference>
<protein>
    <submittedName>
        <fullName evidence="3">Sll0225 protein</fullName>
    </submittedName>
</protein>
<name>P72706_SYNY3</name>
<dbReference type="PaxDb" id="1148-1651786"/>
<proteinExistence type="predicted"/>
<feature type="domain" description="GH3 C-terminal" evidence="2">
    <location>
        <begin position="428"/>
        <end position="483"/>
    </location>
</feature>
<dbReference type="PANTHER" id="PTHR31901:SF9">
    <property type="entry name" value="GH3 DOMAIN-CONTAINING PROTEIN"/>
    <property type="match status" value="1"/>
</dbReference>
<dbReference type="STRING" id="1148.gene:10497568"/>
<dbReference type="PhylomeDB" id="P72706"/>
<reference evidence="3 4" key="2">
    <citation type="journal article" date="1996" name="DNA Res.">
        <title>Sequence analysis of the genome of the unicellular cyanobacterium Synechocystis sp. strain PCC6803. II. Sequence determination of the entire genome and assignment of potential protein-coding regions.</title>
        <authorList>
            <person name="Kaneko T."/>
            <person name="Sato S."/>
            <person name="Kotani H."/>
            <person name="Tanaka A."/>
            <person name="Asamizu E."/>
            <person name="Nakamura Y."/>
            <person name="Miyajima N."/>
            <person name="Hirosawa M."/>
            <person name="Sugiura M."/>
            <person name="Sasamoto S."/>
            <person name="Kimura T."/>
            <person name="Hosouchi T."/>
            <person name="Matsuno A."/>
            <person name="Muraki A."/>
            <person name="Nakazaki N."/>
            <person name="Naruo K."/>
            <person name="Okumura S."/>
            <person name="Shimpo S."/>
            <person name="Takeuchi C."/>
            <person name="Wada T."/>
            <person name="Watanabe A."/>
            <person name="Yamada M."/>
            <person name="Yasuda M."/>
            <person name="Tabata S."/>
        </authorList>
    </citation>
    <scope>NUCLEOTIDE SEQUENCE [LARGE SCALE GENOMIC DNA]</scope>
    <source>
        <strain evidence="4">ATCC 27184 / PCC 6803 / Kazusa</strain>
    </source>
</reference>
<dbReference type="AlphaFoldDB" id="P72706"/>
<evidence type="ECO:0000313" key="4">
    <source>
        <dbReference type="Proteomes" id="UP000001425"/>
    </source>
</evidence>
<keyword evidence="4" id="KW-1185">Reference proteome</keyword>
<dbReference type="PANTHER" id="PTHR31901">
    <property type="entry name" value="GH3 DOMAIN-CONTAINING PROTEIN"/>
    <property type="match status" value="1"/>
</dbReference>
<accession>P72706</accession>
<dbReference type="Proteomes" id="UP000001425">
    <property type="component" value="Chromosome"/>
</dbReference>
<dbReference type="EnsemblBacteria" id="BAA16713">
    <property type="protein sequence ID" value="BAA16713"/>
    <property type="gene ID" value="BAA16713"/>
</dbReference>
<evidence type="ECO:0000259" key="2">
    <source>
        <dbReference type="Pfam" id="PF23572"/>
    </source>
</evidence>
<evidence type="ECO:0000259" key="1">
    <source>
        <dbReference type="Pfam" id="PF23571"/>
    </source>
</evidence>
<dbReference type="IntAct" id="P72706">
    <property type="interactions" value="1"/>
</dbReference>
<dbReference type="Pfam" id="PF23572">
    <property type="entry name" value="GH3_C"/>
    <property type="match status" value="1"/>
</dbReference>
<dbReference type="InterPro" id="IPR004993">
    <property type="entry name" value="GH3"/>
</dbReference>
<dbReference type="eggNOG" id="COG0318">
    <property type="taxonomic scope" value="Bacteria"/>
</dbReference>
<dbReference type="EMBL" id="BA000022">
    <property type="protein sequence ID" value="BAA16713.1"/>
    <property type="molecule type" value="Genomic_DNA"/>
</dbReference>
<dbReference type="InterPro" id="IPR055378">
    <property type="entry name" value="GH3_C"/>
</dbReference>
<dbReference type="SUPFAM" id="SSF56801">
    <property type="entry name" value="Acetyl-CoA synthetase-like"/>
    <property type="match status" value="1"/>
</dbReference>
<dbReference type="Pfam" id="PF03321">
    <property type="entry name" value="GH3"/>
    <property type="match status" value="1"/>
</dbReference>
<gene>
    <name evidence="3" type="ordered locus">sll0225</name>
</gene>
<dbReference type="PIR" id="S74561">
    <property type="entry name" value="S74561"/>
</dbReference>